<dbReference type="InterPro" id="IPR050624">
    <property type="entry name" value="HTH-type_Tx_Regulator"/>
</dbReference>
<dbReference type="InterPro" id="IPR001647">
    <property type="entry name" value="HTH_TetR"/>
</dbReference>
<evidence type="ECO:0000256" key="2">
    <source>
        <dbReference type="PROSITE-ProRule" id="PRU00335"/>
    </source>
</evidence>
<keyword evidence="5" id="KW-1185">Reference proteome</keyword>
<evidence type="ECO:0000313" key="5">
    <source>
        <dbReference type="Proteomes" id="UP000269544"/>
    </source>
</evidence>
<sequence>MDNMKEKIADVLREMLNETKLENITVKALCERAQISRQTFYYHFHDIYDVVEWIFLSEAETILAAFDTFDDWQYVYMLIMKWLENHKTLVLNCYRSVQREYIETFIDRILYRYIFHMVDAEAKDARISESQKAFIARFFTLALTGISLDWIGRGMKDDPNELVGQVYILLEGDFHKAIHNFERQNR</sequence>
<feature type="domain" description="HTH tetR-type" evidence="3">
    <location>
        <begin position="2"/>
        <end position="62"/>
    </location>
</feature>
<dbReference type="Gene3D" id="1.10.357.10">
    <property type="entry name" value="Tetracycline Repressor, domain 2"/>
    <property type="match status" value="1"/>
</dbReference>
<evidence type="ECO:0000259" key="3">
    <source>
        <dbReference type="PROSITE" id="PS50977"/>
    </source>
</evidence>
<protein>
    <submittedName>
        <fullName evidence="4">HTH-type dhaKLM operon transcriptional activator dhaS</fullName>
    </submittedName>
</protein>
<feature type="DNA-binding region" description="H-T-H motif" evidence="2">
    <location>
        <begin position="25"/>
        <end position="44"/>
    </location>
</feature>
<dbReference type="GO" id="GO:0003677">
    <property type="term" value="F:DNA binding"/>
    <property type="evidence" value="ECO:0007669"/>
    <property type="project" value="UniProtKB-UniRule"/>
</dbReference>
<dbReference type="Pfam" id="PF14278">
    <property type="entry name" value="TetR_C_8"/>
    <property type="match status" value="1"/>
</dbReference>
<dbReference type="Proteomes" id="UP000269544">
    <property type="component" value="Chromosome"/>
</dbReference>
<dbReference type="AlphaFoldDB" id="A0A448UZV8"/>
<dbReference type="RefSeq" id="WP_164715168.1">
    <property type="nucleotide sequence ID" value="NZ_JAUSWF010000011.1"/>
</dbReference>
<organism evidence="4 5">
    <name type="scientific">Aedoeadaptatus ivorii</name>
    <dbReference type="NCBI Taxonomy" id="54006"/>
    <lineage>
        <taxon>Bacteria</taxon>
        <taxon>Bacillati</taxon>
        <taxon>Bacillota</taxon>
        <taxon>Tissierellia</taxon>
        <taxon>Tissierellales</taxon>
        <taxon>Peptoniphilaceae</taxon>
        <taxon>Aedoeadaptatus</taxon>
    </lineage>
</organism>
<evidence type="ECO:0000256" key="1">
    <source>
        <dbReference type="ARBA" id="ARBA00023125"/>
    </source>
</evidence>
<accession>A0A448UZV8</accession>
<dbReference type="EMBL" id="LR134523">
    <property type="protein sequence ID" value="VEJ34601.1"/>
    <property type="molecule type" value="Genomic_DNA"/>
</dbReference>
<name>A0A448UZV8_9FIRM</name>
<dbReference type="InterPro" id="IPR009057">
    <property type="entry name" value="Homeodomain-like_sf"/>
</dbReference>
<dbReference type="KEGG" id="piv:NCTC13079_00223"/>
<dbReference type="PANTHER" id="PTHR43479">
    <property type="entry name" value="ACREF/ENVCD OPERON REPRESSOR-RELATED"/>
    <property type="match status" value="1"/>
</dbReference>
<dbReference type="Pfam" id="PF00440">
    <property type="entry name" value="TetR_N"/>
    <property type="match status" value="1"/>
</dbReference>
<dbReference type="SUPFAM" id="SSF46689">
    <property type="entry name" value="Homeodomain-like"/>
    <property type="match status" value="1"/>
</dbReference>
<dbReference type="PANTHER" id="PTHR43479:SF7">
    <property type="entry name" value="TETR-FAMILY TRANSCRIPTIONAL REGULATOR"/>
    <property type="match status" value="1"/>
</dbReference>
<evidence type="ECO:0000313" key="4">
    <source>
        <dbReference type="EMBL" id="VEJ34601.1"/>
    </source>
</evidence>
<gene>
    <name evidence="4" type="primary">dhaS</name>
    <name evidence="4" type="ORF">NCTC13079_00223</name>
</gene>
<dbReference type="PROSITE" id="PS50977">
    <property type="entry name" value="HTH_TETR_2"/>
    <property type="match status" value="1"/>
</dbReference>
<proteinExistence type="predicted"/>
<dbReference type="InterPro" id="IPR039532">
    <property type="entry name" value="TetR_C_Firmicutes"/>
</dbReference>
<keyword evidence="1 2" id="KW-0238">DNA-binding</keyword>
<reference evidence="4 5" key="1">
    <citation type="submission" date="2018-12" db="EMBL/GenBank/DDBJ databases">
        <authorList>
            <consortium name="Pathogen Informatics"/>
        </authorList>
    </citation>
    <scope>NUCLEOTIDE SEQUENCE [LARGE SCALE GENOMIC DNA]</scope>
    <source>
        <strain evidence="4 5">NCTC13079</strain>
    </source>
</reference>